<evidence type="ECO:0000313" key="1">
    <source>
        <dbReference type="EMBL" id="KOC60774.1"/>
    </source>
</evidence>
<evidence type="ECO:0000313" key="2">
    <source>
        <dbReference type="Proteomes" id="UP000053825"/>
    </source>
</evidence>
<dbReference type="Gene3D" id="3.30.420.10">
    <property type="entry name" value="Ribonuclease H-like superfamily/Ribonuclease H"/>
    <property type="match status" value="2"/>
</dbReference>
<reference evidence="1 2" key="1">
    <citation type="submission" date="2015-07" db="EMBL/GenBank/DDBJ databases">
        <title>The genome of Habropoda laboriosa.</title>
        <authorList>
            <person name="Pan H."/>
            <person name="Kapheim K."/>
        </authorList>
    </citation>
    <scope>NUCLEOTIDE SEQUENCE [LARGE SCALE GENOMIC DNA]</scope>
    <source>
        <strain evidence="1">0110345459</strain>
    </source>
</reference>
<dbReference type="AlphaFoldDB" id="A0A0L7QQD3"/>
<dbReference type="InterPro" id="IPR036397">
    <property type="entry name" value="RNaseH_sf"/>
</dbReference>
<dbReference type="EMBL" id="KQ414790">
    <property type="protein sequence ID" value="KOC60774.1"/>
    <property type="molecule type" value="Genomic_DNA"/>
</dbReference>
<dbReference type="GO" id="GO:0046975">
    <property type="term" value="F:histone H3K36 methyltransferase activity"/>
    <property type="evidence" value="ECO:0007669"/>
    <property type="project" value="TreeGrafter"/>
</dbReference>
<dbReference type="GO" id="GO:0000729">
    <property type="term" value="P:DNA double-strand break processing"/>
    <property type="evidence" value="ECO:0007669"/>
    <property type="project" value="TreeGrafter"/>
</dbReference>
<dbReference type="PANTHER" id="PTHR46060:SF2">
    <property type="entry name" value="HISTONE-LYSINE N-METHYLTRANSFERASE SETMAR"/>
    <property type="match status" value="1"/>
</dbReference>
<organism evidence="1 2">
    <name type="scientific">Habropoda laboriosa</name>
    <dbReference type="NCBI Taxonomy" id="597456"/>
    <lineage>
        <taxon>Eukaryota</taxon>
        <taxon>Metazoa</taxon>
        <taxon>Ecdysozoa</taxon>
        <taxon>Arthropoda</taxon>
        <taxon>Hexapoda</taxon>
        <taxon>Insecta</taxon>
        <taxon>Pterygota</taxon>
        <taxon>Neoptera</taxon>
        <taxon>Endopterygota</taxon>
        <taxon>Hymenoptera</taxon>
        <taxon>Apocrita</taxon>
        <taxon>Aculeata</taxon>
        <taxon>Apoidea</taxon>
        <taxon>Anthophila</taxon>
        <taxon>Apidae</taxon>
        <taxon>Habropoda</taxon>
    </lineage>
</organism>
<dbReference type="GO" id="GO:0005634">
    <property type="term" value="C:nucleus"/>
    <property type="evidence" value="ECO:0007669"/>
    <property type="project" value="TreeGrafter"/>
</dbReference>
<dbReference type="GO" id="GO:0006303">
    <property type="term" value="P:double-strand break repair via nonhomologous end joining"/>
    <property type="evidence" value="ECO:0007669"/>
    <property type="project" value="TreeGrafter"/>
</dbReference>
<dbReference type="GO" id="GO:0000014">
    <property type="term" value="F:single-stranded DNA endodeoxyribonuclease activity"/>
    <property type="evidence" value="ECO:0007669"/>
    <property type="project" value="TreeGrafter"/>
</dbReference>
<keyword evidence="2" id="KW-1185">Reference proteome</keyword>
<sequence length="262" mass="30956">MHKKLFVEQPSLVNRKGLILLHDNTRPHVSQFTIREINELGCETLKHPPYSPDLSPTDYHFFHTYQFNKDKSCKVELKGIQAYKFEKLSHKVWTINNFVELKQNDAPTCVKCANNHKSPINIYWTKWEANRQSMSTTKIQSENSNQTLSDHVRHIYAHTYRQSMSTTKIQSENSNQTLSDQSSDLYPVKNMWDKLDYRIRKIPIYNKNELIGKLTKEYASVSVEYLKVIISNMSKHLKQMIQQKGYATKYLHYVWFIRGVKH</sequence>
<dbReference type="GO" id="GO:0042800">
    <property type="term" value="F:histone H3K4 methyltransferase activity"/>
    <property type="evidence" value="ECO:0007669"/>
    <property type="project" value="TreeGrafter"/>
</dbReference>
<dbReference type="PANTHER" id="PTHR46060">
    <property type="entry name" value="MARINER MOS1 TRANSPOSASE-LIKE PROTEIN"/>
    <property type="match status" value="1"/>
</dbReference>
<dbReference type="GO" id="GO:0044547">
    <property type="term" value="F:DNA topoisomerase binding"/>
    <property type="evidence" value="ECO:0007669"/>
    <property type="project" value="TreeGrafter"/>
</dbReference>
<dbReference type="GO" id="GO:0000793">
    <property type="term" value="C:condensed chromosome"/>
    <property type="evidence" value="ECO:0007669"/>
    <property type="project" value="TreeGrafter"/>
</dbReference>
<dbReference type="STRING" id="597456.A0A0L7QQD3"/>
<name>A0A0L7QQD3_9HYME</name>
<keyword evidence="1" id="KW-0808">Transferase</keyword>
<dbReference type="GO" id="GO:0003690">
    <property type="term" value="F:double-stranded DNA binding"/>
    <property type="evidence" value="ECO:0007669"/>
    <property type="project" value="TreeGrafter"/>
</dbReference>
<dbReference type="GO" id="GO:0031297">
    <property type="term" value="P:replication fork processing"/>
    <property type="evidence" value="ECO:0007669"/>
    <property type="project" value="TreeGrafter"/>
</dbReference>
<dbReference type="GO" id="GO:0044774">
    <property type="term" value="P:mitotic DNA integrity checkpoint signaling"/>
    <property type="evidence" value="ECO:0007669"/>
    <property type="project" value="TreeGrafter"/>
</dbReference>
<keyword evidence="1" id="KW-0489">Methyltransferase</keyword>
<dbReference type="GO" id="GO:0032259">
    <property type="term" value="P:methylation"/>
    <property type="evidence" value="ECO:0007669"/>
    <property type="project" value="UniProtKB-KW"/>
</dbReference>
<dbReference type="OrthoDB" id="7681398at2759"/>
<dbReference type="Proteomes" id="UP000053825">
    <property type="component" value="Unassembled WGS sequence"/>
</dbReference>
<dbReference type="InterPro" id="IPR052709">
    <property type="entry name" value="Transposase-MT_Hybrid"/>
</dbReference>
<dbReference type="GO" id="GO:0015074">
    <property type="term" value="P:DNA integration"/>
    <property type="evidence" value="ECO:0007669"/>
    <property type="project" value="TreeGrafter"/>
</dbReference>
<protein>
    <submittedName>
        <fullName evidence="1">Histone-lysine N-methyltransferase SETMAR</fullName>
    </submittedName>
</protein>
<proteinExistence type="predicted"/>
<accession>A0A0L7QQD3</accession>
<dbReference type="GO" id="GO:0003697">
    <property type="term" value="F:single-stranded DNA binding"/>
    <property type="evidence" value="ECO:0007669"/>
    <property type="project" value="TreeGrafter"/>
</dbReference>
<gene>
    <name evidence="1" type="ORF">WH47_06920</name>
</gene>
<dbReference type="GO" id="GO:0035861">
    <property type="term" value="C:site of double-strand break"/>
    <property type="evidence" value="ECO:0007669"/>
    <property type="project" value="TreeGrafter"/>
</dbReference>